<dbReference type="STRING" id="67386.AQI95_32630"/>
<name>A0A101NXN5_9ACTN</name>
<accession>A0A101NXN5</accession>
<evidence type="ECO:0000313" key="1">
    <source>
        <dbReference type="EMBL" id="KUN01215.1"/>
    </source>
</evidence>
<dbReference type="Gene3D" id="3.40.50.1980">
    <property type="entry name" value="Nitrogenase molybdenum iron protein domain"/>
    <property type="match status" value="1"/>
</dbReference>
<protein>
    <recommendedName>
        <fullName evidence="3">Fe/B12 periplasmic-binding domain-containing protein</fullName>
    </recommendedName>
</protein>
<sequence>MRDRGGAAANEKAFDEAAQWLEGNPATNGLKAVKAGHLLRIGSERTTIAGVENADTVREIARTLYPGKVA</sequence>
<dbReference type="Proteomes" id="UP000053127">
    <property type="component" value="Unassembled WGS sequence"/>
</dbReference>
<gene>
    <name evidence="1" type="ORF">AQI95_32630</name>
</gene>
<organism evidence="1 2">
    <name type="scientific">Streptomyces yokosukanensis</name>
    <dbReference type="NCBI Taxonomy" id="67386"/>
    <lineage>
        <taxon>Bacteria</taxon>
        <taxon>Bacillati</taxon>
        <taxon>Actinomycetota</taxon>
        <taxon>Actinomycetes</taxon>
        <taxon>Kitasatosporales</taxon>
        <taxon>Streptomycetaceae</taxon>
        <taxon>Streptomyces</taxon>
    </lineage>
</organism>
<proteinExistence type="predicted"/>
<reference evidence="1 2" key="1">
    <citation type="submission" date="2015-10" db="EMBL/GenBank/DDBJ databases">
        <title>Draft genome sequence of Streptomyces yokosukanensis DSM 40224, type strain for the species Streptomyces yokosukanensis.</title>
        <authorList>
            <person name="Ruckert C."/>
            <person name="Winkler A."/>
            <person name="Kalinowski J."/>
            <person name="Kampfer P."/>
            <person name="Glaeser S."/>
        </authorList>
    </citation>
    <scope>NUCLEOTIDE SEQUENCE [LARGE SCALE GENOMIC DNA]</scope>
    <source>
        <strain evidence="1 2">DSM 40224</strain>
    </source>
</reference>
<dbReference type="AlphaFoldDB" id="A0A101NXN5"/>
<dbReference type="SUPFAM" id="SSF53807">
    <property type="entry name" value="Helical backbone' metal receptor"/>
    <property type="match status" value="1"/>
</dbReference>
<evidence type="ECO:0008006" key="3">
    <source>
        <dbReference type="Google" id="ProtNLM"/>
    </source>
</evidence>
<evidence type="ECO:0000313" key="2">
    <source>
        <dbReference type="Proteomes" id="UP000053127"/>
    </source>
</evidence>
<keyword evidence="2" id="KW-1185">Reference proteome</keyword>
<comment type="caution">
    <text evidence="1">The sequence shown here is derived from an EMBL/GenBank/DDBJ whole genome shotgun (WGS) entry which is preliminary data.</text>
</comment>
<dbReference type="EMBL" id="LMWN01000044">
    <property type="protein sequence ID" value="KUN01215.1"/>
    <property type="molecule type" value="Genomic_DNA"/>
</dbReference>